<dbReference type="Gene3D" id="1.10.510.10">
    <property type="entry name" value="Transferase(Phosphotransferase) domain 1"/>
    <property type="match status" value="1"/>
</dbReference>
<dbReference type="PROSITE" id="PS50106">
    <property type="entry name" value="PDZ"/>
    <property type="match status" value="1"/>
</dbReference>
<evidence type="ECO:0000256" key="4">
    <source>
        <dbReference type="ARBA" id="ARBA00012513"/>
    </source>
</evidence>
<dbReference type="FunFam" id="2.30.42.10:FF:000008">
    <property type="entry name" value="microtubule-associated serine/threonine-protein kinase 4 isoform X2"/>
    <property type="match status" value="1"/>
</dbReference>
<protein>
    <recommendedName>
        <fullName evidence="4">non-specific serine/threonine protein kinase</fullName>
        <ecNumber evidence="4">2.7.11.1</ecNumber>
    </recommendedName>
</protein>
<dbReference type="FunFam" id="1.10.510.10:FF:000012">
    <property type="entry name" value="microtubule-associated serine/threonine-protein kinase 2 isoform X1"/>
    <property type="match status" value="1"/>
</dbReference>
<feature type="region of interest" description="Disordered" evidence="15">
    <location>
        <begin position="78"/>
        <end position="106"/>
    </location>
</feature>
<dbReference type="PROSITE" id="PS51285">
    <property type="entry name" value="AGC_KINASE_CTER"/>
    <property type="match status" value="1"/>
</dbReference>
<evidence type="ECO:0000256" key="7">
    <source>
        <dbReference type="ARBA" id="ARBA00022553"/>
    </source>
</evidence>
<dbReference type="InterPro" id="IPR015022">
    <property type="entry name" value="MAST_pre-PK_dom"/>
</dbReference>
<evidence type="ECO:0000256" key="8">
    <source>
        <dbReference type="ARBA" id="ARBA00022679"/>
    </source>
</evidence>
<comment type="similarity">
    <text evidence="3">Belongs to the protein kinase superfamily. AGC Ser/Thr protein kinase family.</text>
</comment>
<evidence type="ECO:0000256" key="13">
    <source>
        <dbReference type="ARBA" id="ARBA00047899"/>
    </source>
</evidence>
<dbReference type="FunFam" id="1.20.1480.20:FF:000001">
    <property type="entry name" value="microtubule-associated serine/threonine-protein kinase 4 isoform X1"/>
    <property type="match status" value="1"/>
</dbReference>
<dbReference type="AlphaFoldDB" id="A0A8C2CML4"/>
<dbReference type="PANTHER" id="PTHR24356">
    <property type="entry name" value="SERINE/THREONINE-PROTEIN KINASE"/>
    <property type="match status" value="1"/>
</dbReference>
<evidence type="ECO:0000259" key="18">
    <source>
        <dbReference type="PROSITE" id="PS51285"/>
    </source>
</evidence>
<evidence type="ECO:0000256" key="1">
    <source>
        <dbReference type="ARBA" id="ARBA00001946"/>
    </source>
</evidence>
<comment type="cofactor">
    <cofactor evidence="1">
        <name>Mg(2+)</name>
        <dbReference type="ChEBI" id="CHEBI:18420"/>
    </cofactor>
</comment>
<keyword evidence="6" id="KW-0723">Serine/threonine-protein kinase</keyword>
<feature type="region of interest" description="Disordered" evidence="15">
    <location>
        <begin position="714"/>
        <end position="770"/>
    </location>
</feature>
<dbReference type="CDD" id="cd23073">
    <property type="entry name" value="PDZ_MAST1"/>
    <property type="match status" value="1"/>
</dbReference>
<dbReference type="InterPro" id="IPR050236">
    <property type="entry name" value="Ser_Thr_kinase_AGC"/>
</dbReference>
<evidence type="ECO:0000256" key="14">
    <source>
        <dbReference type="ARBA" id="ARBA00048679"/>
    </source>
</evidence>
<organism evidence="19 20">
    <name type="scientific">Cyprinus carpio</name>
    <name type="common">Common carp</name>
    <dbReference type="NCBI Taxonomy" id="7962"/>
    <lineage>
        <taxon>Eukaryota</taxon>
        <taxon>Metazoa</taxon>
        <taxon>Chordata</taxon>
        <taxon>Craniata</taxon>
        <taxon>Vertebrata</taxon>
        <taxon>Euteleostomi</taxon>
        <taxon>Actinopterygii</taxon>
        <taxon>Neopterygii</taxon>
        <taxon>Teleostei</taxon>
        <taxon>Ostariophysi</taxon>
        <taxon>Cypriniformes</taxon>
        <taxon>Cyprinidae</taxon>
        <taxon>Cyprininae</taxon>
        <taxon>Cyprinus</taxon>
    </lineage>
</organism>
<dbReference type="SUPFAM" id="SSF56112">
    <property type="entry name" value="Protein kinase-like (PK-like)"/>
    <property type="match status" value="1"/>
</dbReference>
<evidence type="ECO:0000256" key="9">
    <source>
        <dbReference type="ARBA" id="ARBA00022741"/>
    </source>
</evidence>
<dbReference type="SMART" id="SM00220">
    <property type="entry name" value="S_TKc"/>
    <property type="match status" value="1"/>
</dbReference>
<evidence type="ECO:0000256" key="2">
    <source>
        <dbReference type="ARBA" id="ARBA00004496"/>
    </source>
</evidence>
<dbReference type="GO" id="GO:0035556">
    <property type="term" value="P:intracellular signal transduction"/>
    <property type="evidence" value="ECO:0007669"/>
    <property type="project" value="TreeGrafter"/>
</dbReference>
<keyword evidence="11" id="KW-0067">ATP-binding</keyword>
<feature type="domain" description="Protein kinase" evidence="16">
    <location>
        <begin position="190"/>
        <end position="574"/>
    </location>
</feature>
<reference evidence="19" key="1">
    <citation type="submission" date="2025-08" db="UniProtKB">
        <authorList>
            <consortium name="Ensembl"/>
        </authorList>
    </citation>
    <scope>IDENTIFICATION</scope>
</reference>
<name>A0A8C2CML4_CYPCA</name>
<dbReference type="SUPFAM" id="SSF140482">
    <property type="entry name" value="MAST3 pre-PK domain-like"/>
    <property type="match status" value="1"/>
</dbReference>
<keyword evidence="7" id="KW-0597">Phosphoprotein</keyword>
<dbReference type="Gene3D" id="1.20.1480.20">
    <property type="entry name" value="MAST3 pre-PK domain-like"/>
    <property type="match status" value="1"/>
</dbReference>
<dbReference type="FunFam" id="3.30.200.20:FF:000012">
    <property type="entry name" value="microtubule-associated serine/threonine-protein kinase 2 isoform X1"/>
    <property type="match status" value="1"/>
</dbReference>
<dbReference type="Pfam" id="PF00595">
    <property type="entry name" value="PDZ"/>
    <property type="match status" value="1"/>
</dbReference>
<dbReference type="InterPro" id="IPR000961">
    <property type="entry name" value="AGC-kinase_C"/>
</dbReference>
<feature type="region of interest" description="Disordered" evidence="15">
    <location>
        <begin position="883"/>
        <end position="907"/>
    </location>
</feature>
<dbReference type="InterPro" id="IPR023142">
    <property type="entry name" value="MAST_pre-PK_dom_sf"/>
</dbReference>
<feature type="domain" description="AGC-kinase C-terminal" evidence="18">
    <location>
        <begin position="575"/>
        <end position="643"/>
    </location>
</feature>
<comment type="catalytic activity">
    <reaction evidence="14">
        <text>L-seryl-[protein] + ATP = O-phospho-L-seryl-[protein] + ADP + H(+)</text>
        <dbReference type="Rhea" id="RHEA:17989"/>
        <dbReference type="Rhea" id="RHEA-COMP:9863"/>
        <dbReference type="Rhea" id="RHEA-COMP:11604"/>
        <dbReference type="ChEBI" id="CHEBI:15378"/>
        <dbReference type="ChEBI" id="CHEBI:29999"/>
        <dbReference type="ChEBI" id="CHEBI:30616"/>
        <dbReference type="ChEBI" id="CHEBI:83421"/>
        <dbReference type="ChEBI" id="CHEBI:456216"/>
        <dbReference type="EC" id="2.7.11.1"/>
    </reaction>
</comment>
<accession>A0A8C2CML4</accession>
<evidence type="ECO:0000313" key="19">
    <source>
        <dbReference type="Ensembl" id="ENSCCRP00020011121.1"/>
    </source>
</evidence>
<keyword evidence="12" id="KW-0460">Magnesium</keyword>
<dbReference type="EC" id="2.7.11.1" evidence="4"/>
<dbReference type="Pfam" id="PF08926">
    <property type="entry name" value="DUF1908"/>
    <property type="match status" value="1"/>
</dbReference>
<dbReference type="Ensembl" id="ENSCCRT00020012320.1">
    <property type="protein sequence ID" value="ENSCCRP00020011121.1"/>
    <property type="gene ID" value="ENSCCRG00020004442.1"/>
</dbReference>
<dbReference type="GO" id="GO:0004674">
    <property type="term" value="F:protein serine/threonine kinase activity"/>
    <property type="evidence" value="ECO:0007669"/>
    <property type="project" value="UniProtKB-KW"/>
</dbReference>
<dbReference type="Pfam" id="PF00069">
    <property type="entry name" value="Pkinase"/>
    <property type="match status" value="2"/>
</dbReference>
<dbReference type="SMART" id="SM00228">
    <property type="entry name" value="PDZ"/>
    <property type="match status" value="1"/>
</dbReference>
<dbReference type="PROSITE" id="PS50011">
    <property type="entry name" value="PROTEIN_KINASE_DOM"/>
    <property type="match status" value="1"/>
</dbReference>
<feature type="region of interest" description="Disordered" evidence="15">
    <location>
        <begin position="682"/>
        <end position="701"/>
    </location>
</feature>
<comment type="subcellular location">
    <subcellularLocation>
        <location evidence="2">Cytoplasm</location>
    </subcellularLocation>
</comment>
<dbReference type="InterPro" id="IPR036034">
    <property type="entry name" value="PDZ_sf"/>
</dbReference>
<comment type="catalytic activity">
    <reaction evidence="13">
        <text>L-threonyl-[protein] + ATP = O-phospho-L-threonyl-[protein] + ADP + H(+)</text>
        <dbReference type="Rhea" id="RHEA:46608"/>
        <dbReference type="Rhea" id="RHEA-COMP:11060"/>
        <dbReference type="Rhea" id="RHEA-COMP:11605"/>
        <dbReference type="ChEBI" id="CHEBI:15378"/>
        <dbReference type="ChEBI" id="CHEBI:30013"/>
        <dbReference type="ChEBI" id="CHEBI:30616"/>
        <dbReference type="ChEBI" id="CHEBI:61977"/>
        <dbReference type="ChEBI" id="CHEBI:456216"/>
        <dbReference type="EC" id="2.7.11.1"/>
    </reaction>
</comment>
<dbReference type="InterPro" id="IPR011009">
    <property type="entry name" value="Kinase-like_dom_sf"/>
</dbReference>
<feature type="compositionally biased region" description="Low complexity" evidence="15">
    <location>
        <begin position="742"/>
        <end position="770"/>
    </location>
</feature>
<keyword evidence="5" id="KW-0963">Cytoplasm</keyword>
<feature type="compositionally biased region" description="Basic and acidic residues" evidence="15">
    <location>
        <begin position="892"/>
        <end position="907"/>
    </location>
</feature>
<dbReference type="GO" id="GO:0005737">
    <property type="term" value="C:cytoplasm"/>
    <property type="evidence" value="ECO:0007669"/>
    <property type="project" value="UniProtKB-SubCell"/>
</dbReference>
<dbReference type="SUPFAM" id="SSF50156">
    <property type="entry name" value="PDZ domain-like"/>
    <property type="match status" value="1"/>
</dbReference>
<feature type="compositionally biased region" description="Low complexity" evidence="15">
    <location>
        <begin position="684"/>
        <end position="695"/>
    </location>
</feature>
<keyword evidence="10" id="KW-0418">Kinase</keyword>
<feature type="compositionally biased region" description="Low complexity" evidence="15">
    <location>
        <begin position="81"/>
        <end position="98"/>
    </location>
</feature>
<dbReference type="Proteomes" id="UP000694701">
    <property type="component" value="Unplaced"/>
</dbReference>
<keyword evidence="9" id="KW-0547">Nucleotide-binding</keyword>
<feature type="region of interest" description="Disordered" evidence="15">
    <location>
        <begin position="23"/>
        <end position="56"/>
    </location>
</feature>
<evidence type="ECO:0000256" key="12">
    <source>
        <dbReference type="ARBA" id="ARBA00022842"/>
    </source>
</evidence>
<dbReference type="Gene3D" id="2.30.42.10">
    <property type="match status" value="1"/>
</dbReference>
<evidence type="ECO:0000256" key="5">
    <source>
        <dbReference type="ARBA" id="ARBA00022490"/>
    </source>
</evidence>
<evidence type="ECO:0000256" key="11">
    <source>
        <dbReference type="ARBA" id="ARBA00022840"/>
    </source>
</evidence>
<dbReference type="InterPro" id="IPR001478">
    <property type="entry name" value="PDZ"/>
</dbReference>
<dbReference type="GO" id="GO:0007010">
    <property type="term" value="P:cytoskeleton organization"/>
    <property type="evidence" value="ECO:0007669"/>
    <property type="project" value="TreeGrafter"/>
</dbReference>
<feature type="domain" description="PDZ" evidence="17">
    <location>
        <begin position="778"/>
        <end position="866"/>
    </location>
</feature>
<dbReference type="PANTHER" id="PTHR24356:SF150">
    <property type="entry name" value="MICROTUBULE-ASSOCIATED SERINE_THREONINE-PROTEIN KINASE 1"/>
    <property type="match status" value="1"/>
</dbReference>
<evidence type="ECO:0000259" key="17">
    <source>
        <dbReference type="PROSITE" id="PS50106"/>
    </source>
</evidence>
<dbReference type="Gene3D" id="3.30.200.20">
    <property type="entry name" value="Phosphorylase Kinase, domain 1"/>
    <property type="match status" value="2"/>
</dbReference>
<evidence type="ECO:0000256" key="3">
    <source>
        <dbReference type="ARBA" id="ARBA00009903"/>
    </source>
</evidence>
<dbReference type="GO" id="GO:0005524">
    <property type="term" value="F:ATP binding"/>
    <property type="evidence" value="ECO:0007669"/>
    <property type="project" value="UniProtKB-KW"/>
</dbReference>
<evidence type="ECO:0000256" key="6">
    <source>
        <dbReference type="ARBA" id="ARBA00022527"/>
    </source>
</evidence>
<dbReference type="InterPro" id="IPR000719">
    <property type="entry name" value="Prot_kinase_dom"/>
</dbReference>
<feature type="region of interest" description="Disordered" evidence="15">
    <location>
        <begin position="123"/>
        <end position="151"/>
    </location>
</feature>
<evidence type="ECO:0000256" key="10">
    <source>
        <dbReference type="ARBA" id="ARBA00022777"/>
    </source>
</evidence>
<evidence type="ECO:0000259" key="16">
    <source>
        <dbReference type="PROSITE" id="PS50011"/>
    </source>
</evidence>
<sequence length="907" mass="102062">MDDSGIIRRRRLQDLSSCRSNRKSLILTTSPTLPRPHSPLPGHIGSSPLDSPRNFSPSTPAHFSFAFSRRDGRRWSLASLPSSGYGTNTPSSTSSSSSQERLHQLPSQPTMDELHFLSKHFGSTESITDDDGGRCSPHIRPRSRSLSPGRSHSCYDNEISMMNHVYRERFPKATAQMEGRLCDFIHSNCPESVLPLADGVLSFIHHQIIELSRDCLTKSKEGLITSVYFFELQENLEKLLDDAYKRSESSELTFVTELVKKLLFIISRPARLLECLEFNPEEFYHLLEAAEDHAKEGHLMKTDIPRYIISQLGLTRDPLEGETSVTQQSHSTDPNTDRSCCVFSAVYLVRHLETRQRFAMKKINKQNLILRNQVQQAFVERDILTFAENPFVVSMFCSFETRRHLCMVMEYVEDCLTSPPSVSLFLSVSLLITSMGHIKLTDFGLSKMGLMSLTTNLYEGHIEKDTREFLDKQVCGTPEYIAPEVILRQGYGKPVDWWAMGIILYEFLVGCVPFFGDTPEELFGQVITDDIVWPDDDDALPADAQHLISSLLQTNPLLRLGTGGAFEVKQHSFFCDLDWSSLLRQKAEFIPHLESEEDTSYFDTRSERYHHVHSYDEDDTNDDEPVEIHHFSSCSPRFSKVRPLCLMKMILPFTQSRGLWVMSSASESQVYSSMEHLSQKRLSCSESSFTESDSSPPGARRRFSALMDTHRFASPLEGDGDVRTRKTPIKTRGLSLEGHGTSPLASPMSPLSISSNPSSRDSSPSRDYSPTVNVLCSPITIHRSGKKYGFTLRAIRVYMGDSNIYSVHHMVWHVESGGPAQEAGLCAGDLITHVNGESVHGLVHTEVVELILKSGSKVTVTTTPFENTSIKIGPARKLSYKAKMARRNKKSSAKDGQERSERANIFT</sequence>
<dbReference type="GO" id="GO:0000287">
    <property type="term" value="F:magnesium ion binding"/>
    <property type="evidence" value="ECO:0007669"/>
    <property type="project" value="InterPro"/>
</dbReference>
<evidence type="ECO:0000256" key="15">
    <source>
        <dbReference type="SAM" id="MobiDB-lite"/>
    </source>
</evidence>
<keyword evidence="8" id="KW-0808">Transferase</keyword>
<proteinExistence type="inferred from homology"/>
<evidence type="ECO:0000313" key="20">
    <source>
        <dbReference type="Proteomes" id="UP000694701"/>
    </source>
</evidence>